<feature type="transmembrane region" description="Helical" evidence="4">
    <location>
        <begin position="109"/>
        <end position="126"/>
    </location>
</feature>
<proteinExistence type="inferred from homology"/>
<dbReference type="InterPro" id="IPR029787">
    <property type="entry name" value="Nucleotide_cyclase"/>
</dbReference>
<dbReference type="CDD" id="cd07302">
    <property type="entry name" value="CHD"/>
    <property type="match status" value="1"/>
</dbReference>
<dbReference type="PROSITE" id="PS00452">
    <property type="entry name" value="GUANYLATE_CYCLASE_1"/>
    <property type="match status" value="1"/>
</dbReference>
<dbReference type="PROSITE" id="PS50125">
    <property type="entry name" value="GUANYLATE_CYCLASE_2"/>
    <property type="match status" value="1"/>
</dbReference>
<feature type="domain" description="Guanylate cyclase" evidence="5">
    <location>
        <begin position="264"/>
        <end position="391"/>
    </location>
</feature>
<dbReference type="PANTHER" id="PTHR43081:SF1">
    <property type="entry name" value="ADENYLATE CYCLASE, TERMINAL-DIFFERENTIATION SPECIFIC"/>
    <property type="match status" value="1"/>
</dbReference>
<organism evidence="6 7">
    <name type="scientific">Denitrobaculum tricleocarpae</name>
    <dbReference type="NCBI Taxonomy" id="2591009"/>
    <lineage>
        <taxon>Bacteria</taxon>
        <taxon>Pseudomonadati</taxon>
        <taxon>Pseudomonadota</taxon>
        <taxon>Alphaproteobacteria</taxon>
        <taxon>Rhodospirillales</taxon>
        <taxon>Rhodospirillaceae</taxon>
        <taxon>Denitrobaculum</taxon>
    </lineage>
</organism>
<dbReference type="Pfam" id="PF00211">
    <property type="entry name" value="Guanylate_cyc"/>
    <property type="match status" value="1"/>
</dbReference>
<dbReference type="SUPFAM" id="SSF55073">
    <property type="entry name" value="Nucleotide cyclase"/>
    <property type="match status" value="1"/>
</dbReference>
<keyword evidence="4" id="KW-0472">Membrane</keyword>
<dbReference type="AlphaFoldDB" id="A0A545TL65"/>
<dbReference type="GO" id="GO:0000166">
    <property type="term" value="F:nucleotide binding"/>
    <property type="evidence" value="ECO:0007669"/>
    <property type="project" value="UniProtKB-KW"/>
</dbReference>
<dbReference type="PANTHER" id="PTHR43081">
    <property type="entry name" value="ADENYLATE CYCLASE, TERMINAL-DIFFERENTIATION SPECIFIC-RELATED"/>
    <property type="match status" value="1"/>
</dbReference>
<comment type="similarity">
    <text evidence="3">Belongs to the adenylyl cyclase class-4/guanylyl cyclase family.</text>
</comment>
<dbReference type="InterPro" id="IPR050697">
    <property type="entry name" value="Adenylyl/Guanylyl_Cyclase_3/4"/>
</dbReference>
<dbReference type="Proteomes" id="UP000315252">
    <property type="component" value="Unassembled WGS sequence"/>
</dbReference>
<gene>
    <name evidence="6" type="ORF">FKG95_20660</name>
</gene>
<feature type="transmembrane region" description="Helical" evidence="4">
    <location>
        <begin position="192"/>
        <end position="209"/>
    </location>
</feature>
<protein>
    <submittedName>
        <fullName evidence="6">Adenylate/guanylate cyclase domain-containing protein</fullName>
    </submittedName>
</protein>
<evidence type="ECO:0000256" key="4">
    <source>
        <dbReference type="SAM" id="Phobius"/>
    </source>
</evidence>
<evidence type="ECO:0000256" key="1">
    <source>
        <dbReference type="ARBA" id="ARBA00022741"/>
    </source>
</evidence>
<dbReference type="GO" id="GO:0035556">
    <property type="term" value="P:intracellular signal transduction"/>
    <property type="evidence" value="ECO:0007669"/>
    <property type="project" value="InterPro"/>
</dbReference>
<feature type="transmembrane region" description="Helical" evidence="4">
    <location>
        <begin position="47"/>
        <end position="66"/>
    </location>
</feature>
<keyword evidence="1" id="KW-0547">Nucleotide-binding</keyword>
<comment type="caution">
    <text evidence="6">The sequence shown here is derived from an EMBL/GenBank/DDBJ whole genome shotgun (WGS) entry which is preliminary data.</text>
</comment>
<evidence type="ECO:0000256" key="3">
    <source>
        <dbReference type="RuleBase" id="RU000405"/>
    </source>
</evidence>
<evidence type="ECO:0000256" key="2">
    <source>
        <dbReference type="ARBA" id="ARBA00023239"/>
    </source>
</evidence>
<dbReference type="GO" id="GO:0004016">
    <property type="term" value="F:adenylate cyclase activity"/>
    <property type="evidence" value="ECO:0007669"/>
    <property type="project" value="UniProtKB-ARBA"/>
</dbReference>
<keyword evidence="2 3" id="KW-0456">Lyase</keyword>
<dbReference type="Gene3D" id="3.30.70.1230">
    <property type="entry name" value="Nucleotide cyclase"/>
    <property type="match status" value="1"/>
</dbReference>
<dbReference type="EMBL" id="VHSH01000007">
    <property type="protein sequence ID" value="TQV77947.1"/>
    <property type="molecule type" value="Genomic_DNA"/>
</dbReference>
<feature type="transmembrane region" description="Helical" evidence="4">
    <location>
        <begin position="78"/>
        <end position="97"/>
    </location>
</feature>
<evidence type="ECO:0000313" key="6">
    <source>
        <dbReference type="EMBL" id="TQV77947.1"/>
    </source>
</evidence>
<dbReference type="InterPro" id="IPR018297">
    <property type="entry name" value="A/G_cyclase_CS"/>
</dbReference>
<dbReference type="InterPro" id="IPR001054">
    <property type="entry name" value="A/G_cyclase"/>
</dbReference>
<keyword evidence="7" id="KW-1185">Reference proteome</keyword>
<dbReference type="OrthoDB" id="9762462at2"/>
<accession>A0A545TL65</accession>
<name>A0A545TL65_9PROT</name>
<keyword evidence="4" id="KW-0812">Transmembrane</keyword>
<reference evidence="6 7" key="1">
    <citation type="submission" date="2019-06" db="EMBL/GenBank/DDBJ databases">
        <title>Whole genome sequence for Rhodospirillaceae sp. R148.</title>
        <authorList>
            <person name="Wang G."/>
        </authorList>
    </citation>
    <scope>NUCLEOTIDE SEQUENCE [LARGE SCALE GENOMIC DNA]</scope>
    <source>
        <strain evidence="6 7">R148</strain>
    </source>
</reference>
<dbReference type="GO" id="GO:0009190">
    <property type="term" value="P:cyclic nucleotide biosynthetic process"/>
    <property type="evidence" value="ECO:0007669"/>
    <property type="project" value="InterPro"/>
</dbReference>
<dbReference type="SMART" id="SM00044">
    <property type="entry name" value="CYCc"/>
    <property type="match status" value="1"/>
</dbReference>
<evidence type="ECO:0000259" key="5">
    <source>
        <dbReference type="PROSITE" id="PS50125"/>
    </source>
</evidence>
<evidence type="ECO:0000313" key="7">
    <source>
        <dbReference type="Proteomes" id="UP000315252"/>
    </source>
</evidence>
<keyword evidence="4" id="KW-1133">Transmembrane helix</keyword>
<sequence length="443" mass="48208">MDDRVSRLARAEAQGLRIAIVCRTLAVLALAVMIVISYQSADRLPRSAGAIALASFVLIGMIYYPLIGSRWDRPWAKYLLFALDILLLCACFVIIPISPSDDVPQILAFRAYGIYYLLPFIGLACLSLSWGLVAWTGAITAIGWWSAFGYVVSGMETTLSWADLPTKATVQDYEEVFLSTNFIGTGNRLEETGFVLILALILAVAVYRARSIFFAQLRAEDEREAEREARERVSQTLGQYVPETIAARLVEDSASMEPQVRRGAVLVADIEAFSSFAAGRDPHDVIETLNAFLAECTDQISRRDGVVISYLGDGFLVTFNTPLAVANPATAALQAAQDLIALTDGKSFKGHRIKLRIGIASGDIAAGIVGSEKRQAFTVYGETVNRAARLEQFNKKTGTTILMDSATREQATDFCATRCLGDHELRGLSQAVEVWTPAAAAAN</sequence>
<dbReference type="RefSeq" id="WP_142898290.1">
    <property type="nucleotide sequence ID" value="NZ_ML660058.1"/>
</dbReference>
<feature type="transmembrane region" description="Helical" evidence="4">
    <location>
        <begin position="20"/>
        <end position="41"/>
    </location>
</feature>